<keyword evidence="1" id="KW-0646">Protease inhibitor</keyword>
<dbReference type="FunFam" id="4.10.410.10:FF:000020">
    <property type="entry name" value="Collagen, type VI, alpha 3"/>
    <property type="match status" value="1"/>
</dbReference>
<evidence type="ECO:0000256" key="5">
    <source>
        <dbReference type="SAM" id="MobiDB-lite"/>
    </source>
</evidence>
<dbReference type="InterPro" id="IPR020901">
    <property type="entry name" value="Prtase_inh_Kunz-CS"/>
</dbReference>
<sequence>MASFQALLCLFVLTVPLLDCRCSFDLIDDPSDCDNKTNDDEATVSSRTNNSTLVSDIQDICALPMERGDCDSYRLVFYFNSTENECKSFFYGGCNGNANNFERIEECENTTQTVPTSTSVYTGYYFDTYVTTENNPCTVVQREVEENALEKFADALDMARRDQEQKHRQLLHTSALLLPLQARYNAKNVLLNVKQRIHSRAVASITKAVASYSDAVTEHLTARTLAREYSHTGAHSSYHVIANAKSAVLDAKMRLLTVYLEKEKRASTAMSSALTNLHEARKELNKAKSDQDNARIEFENAVRYTQKLLQTDPTKKANFDSASQVNDIPGGCREMDGSGEEI</sequence>
<feature type="region of interest" description="Disordered" evidence="5">
    <location>
        <begin position="320"/>
        <end position="342"/>
    </location>
</feature>
<dbReference type="Gene3D" id="4.10.410.10">
    <property type="entry name" value="Pancreatic trypsin inhibitor Kunitz domain"/>
    <property type="match status" value="1"/>
</dbReference>
<feature type="chain" id="PRO_5042042103" evidence="6">
    <location>
        <begin position="21"/>
        <end position="342"/>
    </location>
</feature>
<comment type="caution">
    <text evidence="8">The sequence shown here is derived from an EMBL/GenBank/DDBJ whole genome shotgun (WGS) entry which is preliminary data.</text>
</comment>
<keyword evidence="4" id="KW-0175">Coiled coil</keyword>
<dbReference type="InterPro" id="IPR002223">
    <property type="entry name" value="Kunitz_BPTI"/>
</dbReference>
<evidence type="ECO:0000256" key="3">
    <source>
        <dbReference type="ARBA" id="ARBA00023157"/>
    </source>
</evidence>
<dbReference type="CDD" id="cd00109">
    <property type="entry name" value="Kunitz-type"/>
    <property type="match status" value="1"/>
</dbReference>
<dbReference type="PRINTS" id="PR00759">
    <property type="entry name" value="BASICPTASE"/>
</dbReference>
<dbReference type="PROSITE" id="PS00280">
    <property type="entry name" value="BPTI_KUNITZ_1"/>
    <property type="match status" value="1"/>
</dbReference>
<accession>A0AAD4MQ79</accession>
<dbReference type="AlphaFoldDB" id="A0AAD4MQ79"/>
<dbReference type="SMART" id="SM00131">
    <property type="entry name" value="KU"/>
    <property type="match status" value="1"/>
</dbReference>
<dbReference type="GO" id="GO:0005615">
    <property type="term" value="C:extracellular space"/>
    <property type="evidence" value="ECO:0007669"/>
    <property type="project" value="TreeGrafter"/>
</dbReference>
<dbReference type="Proteomes" id="UP001201812">
    <property type="component" value="Unassembled WGS sequence"/>
</dbReference>
<keyword evidence="3" id="KW-1015">Disulfide bond</keyword>
<dbReference type="EMBL" id="JAKKPZ010000136">
    <property type="protein sequence ID" value="KAI1700720.1"/>
    <property type="molecule type" value="Genomic_DNA"/>
</dbReference>
<dbReference type="SUPFAM" id="SSF57362">
    <property type="entry name" value="BPTI-like"/>
    <property type="match status" value="1"/>
</dbReference>
<keyword evidence="6" id="KW-0732">Signal</keyword>
<keyword evidence="2" id="KW-0722">Serine protease inhibitor</keyword>
<gene>
    <name evidence="8" type="ORF">DdX_16529</name>
</gene>
<protein>
    <submittedName>
        <fullName evidence="8">Kunitz/Bovine pancreatic trypsin inhibitor domain-containing protein</fullName>
    </submittedName>
</protein>
<dbReference type="PANTHER" id="PTHR10083">
    <property type="entry name" value="KUNITZ-TYPE PROTEASE INHIBITOR-RELATED"/>
    <property type="match status" value="1"/>
</dbReference>
<evidence type="ECO:0000313" key="8">
    <source>
        <dbReference type="EMBL" id="KAI1700720.1"/>
    </source>
</evidence>
<evidence type="ECO:0000256" key="6">
    <source>
        <dbReference type="SAM" id="SignalP"/>
    </source>
</evidence>
<dbReference type="PANTHER" id="PTHR10083:SF374">
    <property type="entry name" value="BPTI_KUNITZ INHIBITOR DOMAIN-CONTAINING PROTEIN"/>
    <property type="match status" value="1"/>
</dbReference>
<dbReference type="InterPro" id="IPR036880">
    <property type="entry name" value="Kunitz_BPTI_sf"/>
</dbReference>
<evidence type="ECO:0000259" key="7">
    <source>
        <dbReference type="PROSITE" id="PS50279"/>
    </source>
</evidence>
<proteinExistence type="predicted"/>
<evidence type="ECO:0000256" key="4">
    <source>
        <dbReference type="SAM" id="Coils"/>
    </source>
</evidence>
<organism evidence="8 9">
    <name type="scientific">Ditylenchus destructor</name>
    <dbReference type="NCBI Taxonomy" id="166010"/>
    <lineage>
        <taxon>Eukaryota</taxon>
        <taxon>Metazoa</taxon>
        <taxon>Ecdysozoa</taxon>
        <taxon>Nematoda</taxon>
        <taxon>Chromadorea</taxon>
        <taxon>Rhabditida</taxon>
        <taxon>Tylenchina</taxon>
        <taxon>Tylenchomorpha</taxon>
        <taxon>Sphaerularioidea</taxon>
        <taxon>Anguinidae</taxon>
        <taxon>Anguininae</taxon>
        <taxon>Ditylenchus</taxon>
    </lineage>
</organism>
<dbReference type="Pfam" id="PF00014">
    <property type="entry name" value="Kunitz_BPTI"/>
    <property type="match status" value="1"/>
</dbReference>
<evidence type="ECO:0000313" key="9">
    <source>
        <dbReference type="Proteomes" id="UP001201812"/>
    </source>
</evidence>
<evidence type="ECO:0000256" key="2">
    <source>
        <dbReference type="ARBA" id="ARBA00022900"/>
    </source>
</evidence>
<feature type="domain" description="BPTI/Kunitz inhibitor" evidence="7">
    <location>
        <begin position="61"/>
        <end position="111"/>
    </location>
</feature>
<dbReference type="GO" id="GO:0004867">
    <property type="term" value="F:serine-type endopeptidase inhibitor activity"/>
    <property type="evidence" value="ECO:0007669"/>
    <property type="project" value="UniProtKB-KW"/>
</dbReference>
<feature type="signal peptide" evidence="6">
    <location>
        <begin position="1"/>
        <end position="20"/>
    </location>
</feature>
<evidence type="ECO:0000256" key="1">
    <source>
        <dbReference type="ARBA" id="ARBA00022690"/>
    </source>
</evidence>
<dbReference type="PROSITE" id="PS50279">
    <property type="entry name" value="BPTI_KUNITZ_2"/>
    <property type="match status" value="1"/>
</dbReference>
<keyword evidence="9" id="KW-1185">Reference proteome</keyword>
<feature type="coiled-coil region" evidence="4">
    <location>
        <begin position="270"/>
        <end position="297"/>
    </location>
</feature>
<dbReference type="InterPro" id="IPR050098">
    <property type="entry name" value="TFPI/VKTCI-like"/>
</dbReference>
<reference evidence="8" key="1">
    <citation type="submission" date="2022-01" db="EMBL/GenBank/DDBJ databases">
        <title>Genome Sequence Resource for Two Populations of Ditylenchus destructor, the Migratory Endoparasitic Phytonematode.</title>
        <authorList>
            <person name="Zhang H."/>
            <person name="Lin R."/>
            <person name="Xie B."/>
        </authorList>
    </citation>
    <scope>NUCLEOTIDE SEQUENCE</scope>
    <source>
        <strain evidence="8">BazhouSP</strain>
    </source>
</reference>
<name>A0AAD4MQ79_9BILA</name>